<dbReference type="HOGENOM" id="CLU_218006_0_0_3"/>
<dbReference type="RefSeq" id="WP_015215135.1">
    <property type="nucleotide sequence ID" value="NC_019771.1"/>
</dbReference>
<evidence type="ECO:0000313" key="1">
    <source>
        <dbReference type="EMBL" id="AFZ58508.1"/>
    </source>
</evidence>
<gene>
    <name evidence="1" type="ordered locus">Anacy_3093</name>
</gene>
<reference evidence="2" key="1">
    <citation type="journal article" date="2013" name="Proc. Natl. Acad. Sci. U.S.A.">
        <title>Improving the coverage of the cyanobacterial phylum using diversity-driven genome sequencing.</title>
        <authorList>
            <person name="Shih P.M."/>
            <person name="Wu D."/>
            <person name="Latifi A."/>
            <person name="Axen S.D."/>
            <person name="Fewer D.P."/>
            <person name="Talla E."/>
            <person name="Calteau A."/>
            <person name="Cai F."/>
            <person name="Tandeau de Marsac N."/>
            <person name="Rippka R."/>
            <person name="Herdman M."/>
            <person name="Sivonen K."/>
            <person name="Coursin T."/>
            <person name="Laurent T."/>
            <person name="Goodwin L."/>
            <person name="Nolan M."/>
            <person name="Davenport K.W."/>
            <person name="Han C.S."/>
            <person name="Rubin E.M."/>
            <person name="Eisen J.A."/>
            <person name="Woyke T."/>
            <person name="Gugger M."/>
            <person name="Kerfeld C.A."/>
        </authorList>
    </citation>
    <scope>NUCLEOTIDE SEQUENCE [LARGE SCALE GENOMIC DNA]</scope>
    <source>
        <strain evidence="2">ATCC 27899 / PCC 7122</strain>
    </source>
</reference>
<accession>K9ZGZ7</accession>
<evidence type="ECO:0000313" key="2">
    <source>
        <dbReference type="Proteomes" id="UP000010474"/>
    </source>
</evidence>
<dbReference type="STRING" id="272123.Anacy_3093"/>
<dbReference type="EMBL" id="CP003659">
    <property type="protein sequence ID" value="AFZ58508.1"/>
    <property type="molecule type" value="Genomic_DNA"/>
</dbReference>
<dbReference type="KEGG" id="acy:Anacy_3093"/>
<dbReference type="PATRIC" id="fig|272123.3.peg.3374"/>
<keyword evidence="2" id="KW-1185">Reference proteome</keyword>
<organism evidence="1 2">
    <name type="scientific">Anabaena cylindrica (strain ATCC 27899 / PCC 7122)</name>
    <dbReference type="NCBI Taxonomy" id="272123"/>
    <lineage>
        <taxon>Bacteria</taxon>
        <taxon>Bacillati</taxon>
        <taxon>Cyanobacteriota</taxon>
        <taxon>Cyanophyceae</taxon>
        <taxon>Nostocales</taxon>
        <taxon>Nostocaceae</taxon>
        <taxon>Anabaena</taxon>
    </lineage>
</organism>
<name>K9ZGZ7_ANACC</name>
<dbReference type="AlphaFoldDB" id="K9ZGZ7"/>
<dbReference type="Proteomes" id="UP000010474">
    <property type="component" value="Chromosome"/>
</dbReference>
<sequence length="41" mass="4544">MITEKASENATQSQIRDLSQAIIKTPIDQIEKLQQLSSAKS</sequence>
<proteinExistence type="predicted"/>
<protein>
    <submittedName>
        <fullName evidence="1">Uncharacterized protein</fullName>
    </submittedName>
</protein>